<feature type="transmembrane region" description="Helical" evidence="2">
    <location>
        <begin position="6"/>
        <end position="25"/>
    </location>
</feature>
<accession>A0A1F8EEJ7</accession>
<organism evidence="4 5">
    <name type="scientific">Candidatus Yanofskybacteria bacterium RIFCSPHIGHO2_01_FULL_41_26</name>
    <dbReference type="NCBI Taxonomy" id="1802661"/>
    <lineage>
        <taxon>Bacteria</taxon>
        <taxon>Candidatus Yanofskyibacteriota</taxon>
    </lineage>
</organism>
<dbReference type="Pfam" id="PF26449">
    <property type="entry name" value="DUF8128"/>
    <property type="match status" value="1"/>
</dbReference>
<name>A0A1F8EEJ7_9BACT</name>
<feature type="domain" description="DUF8128" evidence="3">
    <location>
        <begin position="58"/>
        <end position="351"/>
    </location>
</feature>
<dbReference type="Gene3D" id="3.40.50.300">
    <property type="entry name" value="P-loop containing nucleotide triphosphate hydrolases"/>
    <property type="match status" value="2"/>
</dbReference>
<evidence type="ECO:0000259" key="3">
    <source>
        <dbReference type="Pfam" id="PF26449"/>
    </source>
</evidence>
<dbReference type="Proteomes" id="UP000176893">
    <property type="component" value="Unassembled WGS sequence"/>
</dbReference>
<keyword evidence="2" id="KW-1133">Transmembrane helix</keyword>
<dbReference type="PANTHER" id="PTHR30121:SF11">
    <property type="entry name" value="AAA+ ATPASE DOMAIN-CONTAINING PROTEIN"/>
    <property type="match status" value="1"/>
</dbReference>
<evidence type="ECO:0000256" key="1">
    <source>
        <dbReference type="SAM" id="MobiDB-lite"/>
    </source>
</evidence>
<dbReference type="InterPro" id="IPR051162">
    <property type="entry name" value="T4SS_component"/>
</dbReference>
<evidence type="ECO:0000256" key="2">
    <source>
        <dbReference type="SAM" id="Phobius"/>
    </source>
</evidence>
<dbReference type="STRING" id="1802661.A2649_04055"/>
<feature type="region of interest" description="Disordered" evidence="1">
    <location>
        <begin position="230"/>
        <end position="251"/>
    </location>
</feature>
<gene>
    <name evidence="4" type="ORF">A2649_04055</name>
</gene>
<evidence type="ECO:0000313" key="5">
    <source>
        <dbReference type="Proteomes" id="UP000176893"/>
    </source>
</evidence>
<reference evidence="4 5" key="1">
    <citation type="journal article" date="2016" name="Nat. Commun.">
        <title>Thousands of microbial genomes shed light on interconnected biogeochemical processes in an aquifer system.</title>
        <authorList>
            <person name="Anantharaman K."/>
            <person name="Brown C.T."/>
            <person name="Hug L.A."/>
            <person name="Sharon I."/>
            <person name="Castelle C.J."/>
            <person name="Probst A.J."/>
            <person name="Thomas B.C."/>
            <person name="Singh A."/>
            <person name="Wilkins M.J."/>
            <person name="Karaoz U."/>
            <person name="Brodie E.L."/>
            <person name="Williams K.H."/>
            <person name="Hubbard S.S."/>
            <person name="Banfield J.F."/>
        </authorList>
    </citation>
    <scope>NUCLEOTIDE SEQUENCE [LARGE SCALE GENOMIC DNA]</scope>
</reference>
<feature type="compositionally biased region" description="Basic and acidic residues" evidence="1">
    <location>
        <begin position="238"/>
        <end position="247"/>
    </location>
</feature>
<evidence type="ECO:0000313" key="4">
    <source>
        <dbReference type="EMBL" id="OGM99286.1"/>
    </source>
</evidence>
<proteinExistence type="predicted"/>
<dbReference type="InterPro" id="IPR058441">
    <property type="entry name" value="DUF8128"/>
</dbReference>
<keyword evidence="2" id="KW-0812">Transmembrane</keyword>
<keyword evidence="2" id="KW-0472">Membrane</keyword>
<dbReference type="InterPro" id="IPR027417">
    <property type="entry name" value="P-loop_NTPase"/>
</dbReference>
<dbReference type="EMBL" id="MGJB01000001">
    <property type="protein sequence ID" value="OGM99286.1"/>
    <property type="molecule type" value="Genomic_DNA"/>
</dbReference>
<dbReference type="SUPFAM" id="SSF52540">
    <property type="entry name" value="P-loop containing nucleoside triphosphate hydrolases"/>
    <property type="match status" value="1"/>
</dbReference>
<comment type="caution">
    <text evidence="4">The sequence shown here is derived from an EMBL/GenBank/DDBJ whole genome shotgun (WGS) entry which is preliminary data.</text>
</comment>
<sequence length="788" mass="88289">MSIFILTIYLGVLAIIFIAGLVLLGSARTKGSLARALNMSLFLISVPRESPSASFGQNPRSEKELISVMEQLYSSFINIHAKGWNKFIYGEPYISLEMGVHHIGEEIHFYMAVPRSYEQIFEKQVNGFFPTAQVERIKDYNIFNPEGVSLAGYFKLKSNPILPFKTYQSLQADPLGELATALSKIQKEGEGAAIQILLRPTHQDNLRKLAQKTAKEMQSGFNFSKALSLAKHPPKKPKAGEPPKDSPKPVTPFEEEMVKAIQSKASKPLFDANIRLVVSADNEGRAQQLLNDLSGAFVQFSANEMNSLHLSKLTGRSLDKLLFNFSFRLFDNHQSTLLSSEEATSLFHFPLGTTLAPRIKFLKSKPSEPPPNLPQEGIVLGKNIFRGIESQIKMTKSDRRRHFYLLGQTGTGKSTLMENMIYQDILNGDGVAFIDPHGTAVERILGSIPSERMDDVVVFDPADVAKPLGLNMLEFDSNFPEQKTFIVNEILGIFQKLFLAETMGPMFDQYFRNAMLLLMDDAANEVPTLVNIPRVLTDDAYRRDKLSRETNPIVKNFWELEAEKAGGEAALANMAPYITSKINGFIANEFLRPILSQKKSAFNFRELMDQKKILLVNLSKGRIGDINANLLGMVMVGKILIAALSRVNAPEEQRPDFYLYIDEFQNFTTDSISTILAEARKYRLNLIIANQFIKQLVDKIKDAVFGNVGSMAVFRVGADDAEFLKNQFEPVFSPQDLLNIDNFNCYVKLLINNQTARPFNIKIDPPPSSNQELAGKLKEISRLKYGLG</sequence>
<dbReference type="PANTHER" id="PTHR30121">
    <property type="entry name" value="UNCHARACTERIZED PROTEIN YJGR-RELATED"/>
    <property type="match status" value="1"/>
</dbReference>
<protein>
    <recommendedName>
        <fullName evidence="3">DUF8128 domain-containing protein</fullName>
    </recommendedName>
</protein>
<dbReference type="AlphaFoldDB" id="A0A1F8EEJ7"/>